<evidence type="ECO:0000256" key="1">
    <source>
        <dbReference type="SAM" id="MobiDB-lite"/>
    </source>
</evidence>
<accession>A9U2C9</accession>
<dbReference type="GO" id="GO:0008270">
    <property type="term" value="F:zinc ion binding"/>
    <property type="evidence" value="ECO:0007669"/>
    <property type="project" value="InterPro"/>
</dbReference>
<dbReference type="Gene3D" id="4.10.60.10">
    <property type="entry name" value="Zinc finger, CCHC-type"/>
    <property type="match status" value="1"/>
</dbReference>
<proteinExistence type="predicted"/>
<dbReference type="GO" id="GO:0003676">
    <property type="term" value="F:nucleic acid binding"/>
    <property type="evidence" value="ECO:0007669"/>
    <property type="project" value="InterPro"/>
</dbReference>
<feature type="compositionally biased region" description="Polar residues" evidence="1">
    <location>
        <begin position="133"/>
        <end position="147"/>
    </location>
</feature>
<organism>
    <name type="scientific">Physcomitrium patens</name>
    <name type="common">Spreading-leaved earth moss</name>
    <name type="synonym">Physcomitrella patens</name>
    <dbReference type="NCBI Taxonomy" id="3218"/>
    <lineage>
        <taxon>Eukaryota</taxon>
        <taxon>Viridiplantae</taxon>
        <taxon>Streptophyta</taxon>
        <taxon>Embryophyta</taxon>
        <taxon>Bryophyta</taxon>
        <taxon>Bryophytina</taxon>
        <taxon>Bryopsida</taxon>
        <taxon>Funariidae</taxon>
        <taxon>Funariales</taxon>
        <taxon>Funariaceae</taxon>
        <taxon>Physcomitrium</taxon>
    </lineage>
</organism>
<dbReference type="SUPFAM" id="SSF57756">
    <property type="entry name" value="Retrovirus zinc finger-like domains"/>
    <property type="match status" value="1"/>
</dbReference>
<dbReference type="AlphaFoldDB" id="A9U2C9"/>
<name>A9U2C9_PHYPA</name>
<dbReference type="InterPro" id="IPR036875">
    <property type="entry name" value="Znf_CCHC_sf"/>
</dbReference>
<gene>
    <name evidence="2" type="ORF">PHYPADRAFT_100678</name>
</gene>
<sequence>MEEMAVNMAKDKEKRQKPTNTRTNVWCSNCQGHGHLVTECPSPSQVLGKCTFCGGKHLTANCWNLQRQQQFSNPTMIPPTPWDVNQVQIGNTFGWHGNRSNRQNRAVNHFQNSTYSEGFVSNPRNYDPESRKNGGNKSRTSRLSSKSGGMCPYRSY</sequence>
<dbReference type="EMBL" id="DS545319">
    <property type="protein sequence ID" value="EDQ50164.1"/>
    <property type="molecule type" value="Genomic_DNA"/>
</dbReference>
<evidence type="ECO:0000313" key="2">
    <source>
        <dbReference type="EMBL" id="EDQ50164.1"/>
    </source>
</evidence>
<protein>
    <submittedName>
        <fullName evidence="2">Predicted protein</fullName>
    </submittedName>
</protein>
<feature type="region of interest" description="Disordered" evidence="1">
    <location>
        <begin position="112"/>
        <end position="156"/>
    </location>
</feature>
<reference evidence="2" key="1">
    <citation type="journal article" date="2008" name="Science">
        <title>The Physcomitrella genome reveals evolutionary insights into the conquest of land by plants.</title>
        <authorList>
            <person name="Rensing S."/>
            <person name="Lang D."/>
            <person name="Zimmer A."/>
            <person name="Terry A."/>
            <person name="Salamov A."/>
            <person name="Shapiro H."/>
            <person name="Nishiyama T."/>
            <person name="Perroud P.-F."/>
            <person name="Lindquist E."/>
            <person name="Kamisugi Y."/>
            <person name="Tanahashi T."/>
            <person name="Sakakibara K."/>
            <person name="Fujita T."/>
            <person name="Oishi K."/>
            <person name="Shin-I T."/>
            <person name="Kuroki Y."/>
            <person name="Toyoda A."/>
            <person name="Suzuki Y."/>
            <person name="Hashimoto A."/>
            <person name="Yamaguchi K."/>
            <person name="Sugano A."/>
            <person name="Kohara Y."/>
            <person name="Fujiyama A."/>
            <person name="Anterola A."/>
            <person name="Aoki S."/>
            <person name="Ashton N."/>
            <person name="Barbazuk W.B."/>
            <person name="Barker E."/>
            <person name="Bennetzen J."/>
            <person name="Bezanilla M."/>
            <person name="Blankenship R."/>
            <person name="Cho S.H."/>
            <person name="Dutcher S."/>
            <person name="Estelle M."/>
            <person name="Fawcett J.A."/>
            <person name="Gundlach H."/>
            <person name="Hanada K."/>
            <person name="Heyl A."/>
            <person name="Hicks K.A."/>
            <person name="Hugh J."/>
            <person name="Lohr M."/>
            <person name="Mayer K."/>
            <person name="Melkozernov A."/>
            <person name="Murata T."/>
            <person name="Nelson D."/>
            <person name="Pils B."/>
            <person name="Prigge M."/>
            <person name="Reiss B."/>
            <person name="Renner T."/>
            <person name="Rombauts S."/>
            <person name="Rushton P."/>
            <person name="Sanderfoot A."/>
            <person name="Schween G."/>
            <person name="Shiu S.-H."/>
            <person name="Stueber K."/>
            <person name="Theodoulou F.L."/>
            <person name="Tu H."/>
            <person name="Van de Peer Y."/>
            <person name="Verrier P.J."/>
            <person name="Waters E."/>
            <person name="Wood A."/>
            <person name="Yang L."/>
            <person name="Cove D."/>
            <person name="Cuming A."/>
            <person name="Hasebe M."/>
            <person name="Lucas S."/>
            <person name="Mishler D.B."/>
            <person name="Reski R."/>
            <person name="Grigoriev I."/>
            <person name="Quatrano R.S."/>
            <person name="Boore J.L."/>
        </authorList>
    </citation>
    <scope>NUCLEOTIDE SEQUENCE [LARGE SCALE GENOMIC DNA]</scope>
</reference>